<evidence type="ECO:0000313" key="1">
    <source>
        <dbReference type="EMBL" id="KAA5540136.1"/>
    </source>
</evidence>
<gene>
    <name evidence="1" type="ORF">F0145_23200</name>
</gene>
<dbReference type="Pfam" id="PF13563">
    <property type="entry name" value="2_5_RNA_ligase2"/>
    <property type="match status" value="1"/>
</dbReference>
<dbReference type="RefSeq" id="WP_150092518.1">
    <property type="nucleotide sequence ID" value="NZ_VWSF01000028.1"/>
</dbReference>
<name>A0A5M6CZ31_9BACT</name>
<proteinExistence type="predicted"/>
<reference evidence="1 2" key="1">
    <citation type="submission" date="2019-09" db="EMBL/GenBank/DDBJ databases">
        <title>Genome sequence and assembly of Adhaeribacter sp.</title>
        <authorList>
            <person name="Chhetri G."/>
        </authorList>
    </citation>
    <scope>NUCLEOTIDE SEQUENCE [LARGE SCALE GENOMIC DNA]</scope>
    <source>
        <strain evidence="1 2">DK36</strain>
    </source>
</reference>
<accession>A0A5M6CZ31</accession>
<keyword evidence="1" id="KW-0436">Ligase</keyword>
<dbReference type="GO" id="GO:0016874">
    <property type="term" value="F:ligase activity"/>
    <property type="evidence" value="ECO:0007669"/>
    <property type="project" value="UniProtKB-KW"/>
</dbReference>
<organism evidence="1 2">
    <name type="scientific">Adhaeribacter rhizoryzae</name>
    <dbReference type="NCBI Taxonomy" id="2607907"/>
    <lineage>
        <taxon>Bacteria</taxon>
        <taxon>Pseudomonadati</taxon>
        <taxon>Bacteroidota</taxon>
        <taxon>Cytophagia</taxon>
        <taxon>Cytophagales</taxon>
        <taxon>Hymenobacteraceae</taxon>
        <taxon>Adhaeribacter</taxon>
    </lineage>
</organism>
<dbReference type="SUPFAM" id="SSF55144">
    <property type="entry name" value="LigT-like"/>
    <property type="match status" value="1"/>
</dbReference>
<dbReference type="EMBL" id="VWSF01000028">
    <property type="protein sequence ID" value="KAA5540136.1"/>
    <property type="molecule type" value="Genomic_DNA"/>
</dbReference>
<dbReference type="Proteomes" id="UP000323426">
    <property type="component" value="Unassembled WGS sequence"/>
</dbReference>
<evidence type="ECO:0000313" key="2">
    <source>
        <dbReference type="Proteomes" id="UP000323426"/>
    </source>
</evidence>
<dbReference type="Gene3D" id="3.90.1140.10">
    <property type="entry name" value="Cyclic phosphodiesterase"/>
    <property type="match status" value="1"/>
</dbReference>
<keyword evidence="2" id="KW-1185">Reference proteome</keyword>
<comment type="caution">
    <text evidence="1">The sequence shown here is derived from an EMBL/GenBank/DDBJ whole genome shotgun (WGS) entry which is preliminary data.</text>
</comment>
<dbReference type="InterPro" id="IPR050580">
    <property type="entry name" value="2H_phosphoesterase_YjcG-like"/>
</dbReference>
<dbReference type="PANTHER" id="PTHR40037:SF1">
    <property type="entry name" value="PHOSPHOESTERASE SAOUHSC_00951-RELATED"/>
    <property type="match status" value="1"/>
</dbReference>
<dbReference type="InterPro" id="IPR009097">
    <property type="entry name" value="Cyclic_Pdiesterase"/>
</dbReference>
<dbReference type="AlphaFoldDB" id="A0A5M6CZ31"/>
<protein>
    <submittedName>
        <fullName evidence="1">2'-5' RNA ligase family protein</fullName>
    </submittedName>
</protein>
<dbReference type="PANTHER" id="PTHR40037">
    <property type="entry name" value="PHOSPHOESTERASE YJCG-RELATED"/>
    <property type="match status" value="1"/>
</dbReference>
<sequence length="191" mass="22174">MLAVVSLLDEEHSQKVKSLIDQIDEHFGLTGVQMTPFPHITWLLTEIQDNDEALLQQCLQQTAALAAPFTIQTTGLGIFTGEHPVLHIPVVRNQVTNSFHYRLFQDISTFSLQIPKYYHPDCWVPHFSLALADTNPEIVAEILQWLNEQNFNWNIRIDNLAIMTKCDNKFLKEDVYYFKTQLVEQELKYLK</sequence>